<dbReference type="Pfam" id="PF12840">
    <property type="entry name" value="HTH_20"/>
    <property type="match status" value="1"/>
</dbReference>
<dbReference type="EMBL" id="FOZK01000001">
    <property type="protein sequence ID" value="SFR85118.1"/>
    <property type="molecule type" value="Genomic_DNA"/>
</dbReference>
<accession>A0A1I6K204</accession>
<dbReference type="Proteomes" id="UP000199062">
    <property type="component" value="Unassembled WGS sequence"/>
</dbReference>
<dbReference type="SUPFAM" id="SSF46785">
    <property type="entry name" value="Winged helix' DNA-binding domain"/>
    <property type="match status" value="1"/>
</dbReference>
<organism evidence="1 2">
    <name type="scientific">Halomicrobium zhouii</name>
    <dbReference type="NCBI Taxonomy" id="767519"/>
    <lineage>
        <taxon>Archaea</taxon>
        <taxon>Methanobacteriati</taxon>
        <taxon>Methanobacteriota</taxon>
        <taxon>Stenosarchaea group</taxon>
        <taxon>Halobacteria</taxon>
        <taxon>Halobacteriales</taxon>
        <taxon>Haloarculaceae</taxon>
        <taxon>Halomicrobium</taxon>
    </lineage>
</organism>
<dbReference type="CDD" id="cd00090">
    <property type="entry name" value="HTH_ARSR"/>
    <property type="match status" value="1"/>
</dbReference>
<reference evidence="1 2" key="1">
    <citation type="submission" date="2016-10" db="EMBL/GenBank/DDBJ databases">
        <authorList>
            <person name="de Groot N.N."/>
        </authorList>
    </citation>
    <scope>NUCLEOTIDE SEQUENCE [LARGE SCALE GENOMIC DNA]</scope>
    <source>
        <strain evidence="1 2">CGMCC 1.10457</strain>
    </source>
</reference>
<dbReference type="RefSeq" id="WP_089812731.1">
    <property type="nucleotide sequence ID" value="NZ_FOZK01000001.1"/>
</dbReference>
<sequence length="125" mass="14114">MVRDPFGDQEGPDFEDVLDALDDEDCRAIVKALDEPMTASEISEASDVPLSTCYRKIELLTEASLLAEGVEVRPDGQHASRYAIDFEEVVVMLDEDREFDVDIAHRPRSADQRLATLWSEVRKET</sequence>
<dbReference type="Gene3D" id="1.10.10.10">
    <property type="entry name" value="Winged helix-like DNA-binding domain superfamily/Winged helix DNA-binding domain"/>
    <property type="match status" value="1"/>
</dbReference>
<protein>
    <submittedName>
        <fullName evidence="1">Helix-turn-helix domain-containing protein</fullName>
    </submittedName>
</protein>
<dbReference type="InterPro" id="IPR011991">
    <property type="entry name" value="ArsR-like_HTH"/>
</dbReference>
<dbReference type="STRING" id="767519.SAMN05216559_0035"/>
<dbReference type="OrthoDB" id="10985at2157"/>
<name>A0A1I6K204_9EURY</name>
<dbReference type="AlphaFoldDB" id="A0A1I6K204"/>
<dbReference type="InterPro" id="IPR036388">
    <property type="entry name" value="WH-like_DNA-bd_sf"/>
</dbReference>
<evidence type="ECO:0000313" key="2">
    <source>
        <dbReference type="Proteomes" id="UP000199062"/>
    </source>
</evidence>
<gene>
    <name evidence="1" type="ORF">SAMN05216559_0035</name>
</gene>
<evidence type="ECO:0000313" key="1">
    <source>
        <dbReference type="EMBL" id="SFR85118.1"/>
    </source>
</evidence>
<dbReference type="InterPro" id="IPR036390">
    <property type="entry name" value="WH_DNA-bd_sf"/>
</dbReference>
<proteinExistence type="predicted"/>
<keyword evidence="2" id="KW-1185">Reference proteome</keyword>